<dbReference type="Pfam" id="PF02656">
    <property type="entry name" value="DUF202"/>
    <property type="match status" value="1"/>
</dbReference>
<dbReference type="EMBL" id="FR872580">
    <property type="protein sequence ID" value="CCB86886.1"/>
    <property type="molecule type" value="Genomic_DNA"/>
</dbReference>
<proteinExistence type="predicted"/>
<comment type="subcellular location">
    <subcellularLocation>
        <location evidence="1">Endomembrane system</location>
        <topology evidence="1">Multi-pass membrane protein</topology>
    </subcellularLocation>
</comment>
<reference key="1">
    <citation type="journal article" date="2011" name="Mol. Biol. Evol.">
        <title>Unity in variety -- the pan-genome of the Chlamydiae.</title>
        <authorList>
            <person name="Collingro A."/>
            <person name="Tischler P."/>
            <person name="Weinmaier T."/>
            <person name="Penz T."/>
            <person name="Heinz E."/>
            <person name="Brunham R.C."/>
            <person name="Read T.D."/>
            <person name="Bavoil P.M."/>
            <person name="Sachse K."/>
            <person name="Kahane S."/>
            <person name="Friedman M.G."/>
            <person name="Rattei T."/>
            <person name="Myers G.S.A."/>
            <person name="Horn M."/>
        </authorList>
    </citation>
    <scope>NUCLEOTIDE SEQUENCE</scope>
    <source>
        <strain>UV7</strain>
    </source>
</reference>
<evidence type="ECO:0000313" key="7">
    <source>
        <dbReference type="EMBL" id="CCB86886.1"/>
    </source>
</evidence>
<dbReference type="Proteomes" id="UP000000495">
    <property type="component" value="Chromosome"/>
</dbReference>
<reference evidence="7 8" key="2">
    <citation type="journal article" date="2011" name="Mol. Biol. Evol.">
        <title>Unity in variety--the pan-genome of the Chlamydiae.</title>
        <authorList>
            <person name="Collingro A."/>
            <person name="Tischler P."/>
            <person name="Weinmaier T."/>
            <person name="Penz T."/>
            <person name="Heinz E."/>
            <person name="Brunham R.C."/>
            <person name="Read T.D."/>
            <person name="Bavoil P.M."/>
            <person name="Sachse K."/>
            <person name="Kahane S."/>
            <person name="Friedman M.G."/>
            <person name="Rattei T."/>
            <person name="Myers G.S."/>
            <person name="Horn M."/>
        </authorList>
    </citation>
    <scope>NUCLEOTIDE SEQUENCE [LARGE SCALE GENOMIC DNA]</scope>
    <source>
        <strain evidence="8">UV7</strain>
    </source>
</reference>
<evidence type="ECO:0000256" key="1">
    <source>
        <dbReference type="ARBA" id="ARBA00004127"/>
    </source>
</evidence>
<gene>
    <name evidence="7" type="ordered locus">PUV_19360</name>
</gene>
<dbReference type="eggNOG" id="COG2149">
    <property type="taxonomic scope" value="Bacteria"/>
</dbReference>
<dbReference type="GO" id="GO:0012505">
    <property type="term" value="C:endomembrane system"/>
    <property type="evidence" value="ECO:0007669"/>
    <property type="project" value="UniProtKB-SubCell"/>
</dbReference>
<keyword evidence="4 5" id="KW-0472">Membrane</keyword>
<keyword evidence="3 5" id="KW-1133">Transmembrane helix</keyword>
<evidence type="ECO:0000256" key="2">
    <source>
        <dbReference type="ARBA" id="ARBA00022692"/>
    </source>
</evidence>
<sequence>MTLYENGPPDERVVLAQERTGLAKERNRLANQRTFLSWIRTGLAGVGGGVAVVRLLTFANPVHEFAARIVGMILIFWGILIFILSFINYKRSSIRLKVDYREGISPQVFAVLSITLVVLSLVLLFIV</sequence>
<feature type="transmembrane region" description="Helical" evidence="5">
    <location>
        <begin position="35"/>
        <end position="59"/>
    </location>
</feature>
<protein>
    <recommendedName>
        <fullName evidence="6">DUF202 domain-containing protein</fullName>
    </recommendedName>
</protein>
<evidence type="ECO:0000256" key="3">
    <source>
        <dbReference type="ARBA" id="ARBA00022989"/>
    </source>
</evidence>
<keyword evidence="2 5" id="KW-0812">Transmembrane</keyword>
<evidence type="ECO:0000256" key="4">
    <source>
        <dbReference type="ARBA" id="ARBA00023136"/>
    </source>
</evidence>
<evidence type="ECO:0000256" key="5">
    <source>
        <dbReference type="SAM" id="Phobius"/>
    </source>
</evidence>
<keyword evidence="8" id="KW-1185">Reference proteome</keyword>
<evidence type="ECO:0000313" key="8">
    <source>
        <dbReference type="Proteomes" id="UP000000495"/>
    </source>
</evidence>
<dbReference type="KEGG" id="puv:PUV_19360"/>
<feature type="transmembrane region" description="Helical" evidence="5">
    <location>
        <begin position="108"/>
        <end position="126"/>
    </location>
</feature>
<name>F8KXF1_PARAV</name>
<dbReference type="AlphaFoldDB" id="F8KXF1"/>
<organism evidence="7 8">
    <name type="scientific">Parachlamydia acanthamoebae (strain UV7)</name>
    <dbReference type="NCBI Taxonomy" id="765952"/>
    <lineage>
        <taxon>Bacteria</taxon>
        <taxon>Pseudomonadati</taxon>
        <taxon>Chlamydiota</taxon>
        <taxon>Chlamydiia</taxon>
        <taxon>Parachlamydiales</taxon>
        <taxon>Parachlamydiaceae</taxon>
        <taxon>Parachlamydia</taxon>
    </lineage>
</organism>
<feature type="domain" description="DUF202" evidence="6">
    <location>
        <begin position="26"/>
        <end position="92"/>
    </location>
</feature>
<dbReference type="STRING" id="765952.PUV_19360"/>
<evidence type="ECO:0000259" key="6">
    <source>
        <dbReference type="Pfam" id="PF02656"/>
    </source>
</evidence>
<accession>F8KXF1</accession>
<feature type="transmembrane region" description="Helical" evidence="5">
    <location>
        <begin position="65"/>
        <end position="87"/>
    </location>
</feature>
<dbReference type="HOGENOM" id="CLU_053359_6_2_0"/>
<dbReference type="InterPro" id="IPR003807">
    <property type="entry name" value="DUF202"/>
</dbReference>